<keyword evidence="3" id="KW-0964">Secreted</keyword>
<comment type="subcellular location">
    <subcellularLocation>
        <location evidence="1">Secreted</location>
    </subcellularLocation>
</comment>
<comment type="caution">
    <text evidence="6">The sequence shown here is derived from an EMBL/GenBank/DDBJ whole genome shotgun (WGS) entry which is preliminary data.</text>
</comment>
<keyword evidence="4 5" id="KW-0732">Signal</keyword>
<feature type="chain" id="PRO_5035324852" description="Transthyretin-like family protein" evidence="5">
    <location>
        <begin position="24"/>
        <end position="315"/>
    </location>
</feature>
<accession>A0A8J2M0K4</accession>
<evidence type="ECO:0000256" key="2">
    <source>
        <dbReference type="ARBA" id="ARBA00010112"/>
    </source>
</evidence>
<dbReference type="InterPro" id="IPR038479">
    <property type="entry name" value="Transthyretin-like_sf"/>
</dbReference>
<dbReference type="OrthoDB" id="5842650at2759"/>
<protein>
    <recommendedName>
        <fullName evidence="8">Transthyretin-like family protein</fullName>
    </recommendedName>
</protein>
<dbReference type="PANTHER" id="PTHR21700">
    <property type="entry name" value="TRANSTHYRETIN-LIKE FAMILY PROTEIN-RELATED"/>
    <property type="match status" value="1"/>
</dbReference>
<evidence type="ECO:0000256" key="5">
    <source>
        <dbReference type="SAM" id="SignalP"/>
    </source>
</evidence>
<dbReference type="PANTHER" id="PTHR21700:SF118">
    <property type="entry name" value="TRANSTHYRETIN-LIKE FAMILY PROTEIN"/>
    <property type="match status" value="1"/>
</dbReference>
<dbReference type="Proteomes" id="UP000746747">
    <property type="component" value="Unassembled WGS sequence"/>
</dbReference>
<dbReference type="Gene3D" id="2.60.40.3330">
    <property type="match status" value="2"/>
</dbReference>
<feature type="signal peptide" evidence="5">
    <location>
        <begin position="1"/>
        <end position="23"/>
    </location>
</feature>
<evidence type="ECO:0000313" key="6">
    <source>
        <dbReference type="EMBL" id="CAG9532562.1"/>
    </source>
</evidence>
<dbReference type="GO" id="GO:0009986">
    <property type="term" value="C:cell surface"/>
    <property type="evidence" value="ECO:0007669"/>
    <property type="project" value="InterPro"/>
</dbReference>
<gene>
    <name evidence="6" type="ORF">CJOHNSTONI_LOCUS2863</name>
</gene>
<evidence type="ECO:0000313" key="7">
    <source>
        <dbReference type="Proteomes" id="UP000746747"/>
    </source>
</evidence>
<dbReference type="EMBL" id="CAKAEH010001024">
    <property type="protein sequence ID" value="CAG9532562.1"/>
    <property type="molecule type" value="Genomic_DNA"/>
</dbReference>
<name>A0A8J2M0K4_9BILA</name>
<proteinExistence type="inferred from homology"/>
<sequence length="315" mass="36890">MLRFWFAIFLFFSIIIHIINTNGDEHMVQSTAVRGKLICGQEPAIGVRVKLFEQDVGANSDDVLNETYTDDDGEFFIHGTTMEVGQIQPIVKVYHNCLYSRLFGLRRIQFLVPYHFTNYGIHAEKVLDLGTFNLEAILPRMMLQTVLLSFLILSNYQVVVGNRMQSVQIRGSFRCGEEIPHNATIELWDEDDPIENFLHQFFVQENSDDPDDKLFTTHPDINGTFEIIATHEEFTKLSLYMVVYHQCEHLIHCKSNSYKDRKLQTWRQFIFRIPQQYVNDGDKAVKVFDLGTWNLQFKFMVINVIQFNRRISLKF</sequence>
<keyword evidence="7" id="KW-1185">Reference proteome</keyword>
<dbReference type="Pfam" id="PF01060">
    <property type="entry name" value="TTR-52"/>
    <property type="match status" value="2"/>
</dbReference>
<evidence type="ECO:0000256" key="1">
    <source>
        <dbReference type="ARBA" id="ARBA00004613"/>
    </source>
</evidence>
<evidence type="ECO:0000256" key="4">
    <source>
        <dbReference type="ARBA" id="ARBA00022729"/>
    </source>
</evidence>
<organism evidence="6 7">
    <name type="scientific">Cercopithifilaria johnstoni</name>
    <dbReference type="NCBI Taxonomy" id="2874296"/>
    <lineage>
        <taxon>Eukaryota</taxon>
        <taxon>Metazoa</taxon>
        <taxon>Ecdysozoa</taxon>
        <taxon>Nematoda</taxon>
        <taxon>Chromadorea</taxon>
        <taxon>Rhabditida</taxon>
        <taxon>Spirurina</taxon>
        <taxon>Spiruromorpha</taxon>
        <taxon>Filarioidea</taxon>
        <taxon>Onchocercidae</taxon>
        <taxon>Cercopithifilaria</taxon>
    </lineage>
</organism>
<evidence type="ECO:0008006" key="8">
    <source>
        <dbReference type="Google" id="ProtNLM"/>
    </source>
</evidence>
<dbReference type="InterPro" id="IPR001534">
    <property type="entry name" value="Transthyretin-like"/>
</dbReference>
<evidence type="ECO:0000256" key="3">
    <source>
        <dbReference type="ARBA" id="ARBA00022525"/>
    </source>
</evidence>
<dbReference type="GO" id="GO:0005576">
    <property type="term" value="C:extracellular region"/>
    <property type="evidence" value="ECO:0007669"/>
    <property type="project" value="UniProtKB-SubCell"/>
</dbReference>
<dbReference type="AlphaFoldDB" id="A0A8J2M0K4"/>
<reference evidence="6" key="1">
    <citation type="submission" date="2021-09" db="EMBL/GenBank/DDBJ databases">
        <authorList>
            <consortium name="Pathogen Informatics"/>
        </authorList>
    </citation>
    <scope>NUCLEOTIDE SEQUENCE</scope>
</reference>
<comment type="similarity">
    <text evidence="2">Belongs to the nematode transthyretin-like family.</text>
</comment>